<dbReference type="Proteomes" id="UP000248817">
    <property type="component" value="Unassembled WGS sequence"/>
</dbReference>
<gene>
    <name evidence="2" type="ORF">BP00DRAFT_267021</name>
</gene>
<reference evidence="2 3" key="1">
    <citation type="submission" date="2018-02" db="EMBL/GenBank/DDBJ databases">
        <title>The genomes of Aspergillus section Nigri reveals drivers in fungal speciation.</title>
        <authorList>
            <consortium name="DOE Joint Genome Institute"/>
            <person name="Vesth T.C."/>
            <person name="Nybo J."/>
            <person name="Theobald S."/>
            <person name="Brandl J."/>
            <person name="Frisvad J.C."/>
            <person name="Nielsen K.F."/>
            <person name="Lyhne E.K."/>
            <person name="Kogle M.E."/>
            <person name="Kuo A."/>
            <person name="Riley R."/>
            <person name="Clum A."/>
            <person name="Nolan M."/>
            <person name="Lipzen A."/>
            <person name="Salamov A."/>
            <person name="Henrissat B."/>
            <person name="Wiebenga A."/>
            <person name="De vries R.P."/>
            <person name="Grigoriev I.V."/>
            <person name="Mortensen U.H."/>
            <person name="Andersen M.R."/>
            <person name="Baker S.E."/>
        </authorList>
    </citation>
    <scope>NUCLEOTIDE SEQUENCE [LARGE SCALE GENOMIC DNA]</scope>
    <source>
        <strain evidence="2 3">CBS 114.80</strain>
    </source>
</reference>
<organism evidence="2 3">
    <name type="scientific">Aspergillus indologenus CBS 114.80</name>
    <dbReference type="NCBI Taxonomy" id="1450541"/>
    <lineage>
        <taxon>Eukaryota</taxon>
        <taxon>Fungi</taxon>
        <taxon>Dikarya</taxon>
        <taxon>Ascomycota</taxon>
        <taxon>Pezizomycotina</taxon>
        <taxon>Eurotiomycetes</taxon>
        <taxon>Eurotiomycetidae</taxon>
        <taxon>Eurotiales</taxon>
        <taxon>Aspergillaceae</taxon>
        <taxon>Aspergillus</taxon>
        <taxon>Aspergillus subgen. Circumdati</taxon>
    </lineage>
</organism>
<dbReference type="AlphaFoldDB" id="A0A2V5ILL8"/>
<sequence>MLVWPGLSLILKLVLGSIFIHALVICRTCWALTWIQSTRPCNLHNPGAIGRECGIKSINDSSLGLYSHSNTIYSVFRLSPPPPMATNFFHFDQSIAL</sequence>
<evidence type="ECO:0000256" key="1">
    <source>
        <dbReference type="SAM" id="Phobius"/>
    </source>
</evidence>
<evidence type="ECO:0000313" key="2">
    <source>
        <dbReference type="EMBL" id="PYI35134.1"/>
    </source>
</evidence>
<feature type="transmembrane region" description="Helical" evidence="1">
    <location>
        <begin position="6"/>
        <end position="30"/>
    </location>
</feature>
<accession>A0A2V5ILL8</accession>
<keyword evidence="1" id="KW-1133">Transmembrane helix</keyword>
<evidence type="ECO:0000313" key="3">
    <source>
        <dbReference type="Proteomes" id="UP000248817"/>
    </source>
</evidence>
<keyword evidence="3" id="KW-1185">Reference proteome</keyword>
<proteinExistence type="predicted"/>
<keyword evidence="1" id="KW-0472">Membrane</keyword>
<name>A0A2V5ILL8_9EURO</name>
<keyword evidence="1" id="KW-0812">Transmembrane</keyword>
<dbReference type="EMBL" id="KZ825471">
    <property type="protein sequence ID" value="PYI35134.1"/>
    <property type="molecule type" value="Genomic_DNA"/>
</dbReference>
<protein>
    <submittedName>
        <fullName evidence="2">Uncharacterized protein</fullName>
    </submittedName>
</protein>